<dbReference type="GO" id="GO:0005524">
    <property type="term" value="F:ATP binding"/>
    <property type="evidence" value="ECO:0007669"/>
    <property type="project" value="UniProtKB-KW"/>
</dbReference>
<reference evidence="1" key="2">
    <citation type="journal article" date="2021" name="PeerJ">
        <title>Extensive microbial diversity within the chicken gut microbiome revealed by metagenomics and culture.</title>
        <authorList>
            <person name="Gilroy R."/>
            <person name="Ravi A."/>
            <person name="Getino M."/>
            <person name="Pursley I."/>
            <person name="Horton D.L."/>
            <person name="Alikhan N.F."/>
            <person name="Baker D."/>
            <person name="Gharbi K."/>
            <person name="Hall N."/>
            <person name="Watson M."/>
            <person name="Adriaenssens E.M."/>
            <person name="Foster-Nyarko E."/>
            <person name="Jarju S."/>
            <person name="Secka A."/>
            <person name="Antonio M."/>
            <person name="Oren A."/>
            <person name="Chaudhuri R.R."/>
            <person name="La Ragione R."/>
            <person name="Hildebrand F."/>
            <person name="Pallen M.J."/>
        </authorList>
    </citation>
    <scope>NUCLEOTIDE SEQUENCE</scope>
    <source>
        <strain evidence="1">CHK197-8231</strain>
    </source>
</reference>
<evidence type="ECO:0000313" key="1">
    <source>
        <dbReference type="EMBL" id="HIU23049.1"/>
    </source>
</evidence>
<gene>
    <name evidence="1" type="ORF">IAD49_05650</name>
</gene>
<name>A0A9D1L2Y2_9BACT</name>
<evidence type="ECO:0000313" key="2">
    <source>
        <dbReference type="Proteomes" id="UP000824087"/>
    </source>
</evidence>
<dbReference type="Proteomes" id="UP000824087">
    <property type="component" value="Unassembled WGS sequence"/>
</dbReference>
<comment type="caution">
    <text evidence="1">The sequence shown here is derived from an EMBL/GenBank/DDBJ whole genome shotgun (WGS) entry which is preliminary data.</text>
</comment>
<dbReference type="EMBL" id="DVML01000033">
    <property type="protein sequence ID" value="HIU23049.1"/>
    <property type="molecule type" value="Genomic_DNA"/>
</dbReference>
<dbReference type="InterPro" id="IPR027417">
    <property type="entry name" value="P-loop_NTPase"/>
</dbReference>
<accession>A0A9D1L2Y2</accession>
<reference evidence="1" key="1">
    <citation type="submission" date="2020-10" db="EMBL/GenBank/DDBJ databases">
        <authorList>
            <person name="Gilroy R."/>
        </authorList>
    </citation>
    <scope>NUCLEOTIDE SEQUENCE</scope>
    <source>
        <strain evidence="1">CHK197-8231</strain>
    </source>
</reference>
<organism evidence="1 2">
    <name type="scientific">Candidatus Fimihabitans intestinipullorum</name>
    <dbReference type="NCBI Taxonomy" id="2840820"/>
    <lineage>
        <taxon>Bacteria</taxon>
        <taxon>Bacillati</taxon>
        <taxon>Mycoplasmatota</taxon>
        <taxon>Mycoplasmatota incertae sedis</taxon>
        <taxon>Candidatus Fimihabitans</taxon>
    </lineage>
</organism>
<keyword evidence="1" id="KW-0547">Nucleotide-binding</keyword>
<dbReference type="SUPFAM" id="SSF52540">
    <property type="entry name" value="P-loop containing nucleoside triphosphate hydrolases"/>
    <property type="match status" value="1"/>
</dbReference>
<keyword evidence="1" id="KW-0067">ATP-binding</keyword>
<protein>
    <submittedName>
        <fullName evidence="1">ATP-binding protein</fullName>
    </submittedName>
</protein>
<sequence>MKIDLSKLRKDSSLGVVICGYSGIGKTTLGKKYTNIAEIGQSLYRNIYEGIDAASIDREARKNIKTGVKRNPEWPGNYVRKINELRKSHDLVLVFTDFELMDAFRRFKIPFLIAIPTKDRKYEFIDNFKKRGQNDDFCKKASENWDEKLDALVKMNEPKIILKKGEFLEDYLKKISKE</sequence>
<proteinExistence type="predicted"/>
<dbReference type="AlphaFoldDB" id="A0A9D1L2Y2"/>